<organism evidence="1 2">
    <name type="scientific">Mycobacterium terramassiliense</name>
    <dbReference type="NCBI Taxonomy" id="1841859"/>
    <lineage>
        <taxon>Bacteria</taxon>
        <taxon>Bacillati</taxon>
        <taxon>Actinomycetota</taxon>
        <taxon>Actinomycetes</taxon>
        <taxon>Mycobacteriales</taxon>
        <taxon>Mycobacteriaceae</taxon>
        <taxon>Mycobacterium</taxon>
    </lineage>
</organism>
<proteinExistence type="predicted"/>
<keyword evidence="2" id="KW-1185">Reference proteome</keyword>
<protein>
    <submittedName>
        <fullName evidence="1">Uncharacterized protein</fullName>
    </submittedName>
</protein>
<evidence type="ECO:0000313" key="1">
    <source>
        <dbReference type="EMBL" id="SPM31843.1"/>
    </source>
</evidence>
<dbReference type="EMBL" id="FTRV01000017">
    <property type="protein sequence ID" value="SPM31843.1"/>
    <property type="molecule type" value="Genomic_DNA"/>
</dbReference>
<reference evidence="1 2" key="1">
    <citation type="submission" date="2017-01" db="EMBL/GenBank/DDBJ databases">
        <authorList>
            <consortium name="Urmite Genomes"/>
        </authorList>
    </citation>
    <scope>NUCLEOTIDE SEQUENCE [LARGE SCALE GENOMIC DNA]</scope>
    <source>
        <strain evidence="1 2">AB308</strain>
    </source>
</reference>
<dbReference type="Gene3D" id="3.10.450.50">
    <property type="match status" value="3"/>
</dbReference>
<dbReference type="Proteomes" id="UP000241595">
    <property type="component" value="Unassembled WGS sequence"/>
</dbReference>
<accession>A0A2U3NKA4</accession>
<sequence>MAENYCVDDRRRVVNAGVRHGRDAEIEDLQAAADVGFTITMSGVVAIRGARLALVQVRASGRDAEASQDVALNVVEVDGDERIAAAVVFDLDDFDSAIAELDARYLAGEAAAHSQTWKIVADSYAALNRREIPPLTRDCVNIDHRRETAFGPEDLTAYMHAGLDLDPNINVFVEQVLRLNKYGAVLTYAAHESSQEGFDAEWRGIAVLTVDGAMVNRIEVFDEPDVETAIARFGELGSQTRRLENAASQVGEGFLTHFAAADWVAMAEMLAEGFSNEDRRRMVGGGVRHGRSAQIEDMRAIADLFSTKVTPTTIATRGAHLALMRLRFSASDHGPEAFLLEADGVVEINGDKRIVAVVFFDVDDTDAAFAELDARYLAGDAAPYARAWRLGLDTIAELNRHERGPLTEQLAYADHRRVPFASGEEFGRGVEELWELVPDARYRVKTAHALAAHGNVVTLVIEGTDAHGNQLQWGRIIVFACDEPRVEVYEEDDVDAALARFEELRPHRLENAATRRWVHVADAFNRRDLARLLTLTSGDGRYEQRRKGLRDLLEGPARQQAARALLETAPDTWQLEVETIAIRGSRLSLTRERFRDIDEADRPVAIELLRVTEVSNRAHDTVSFDPDDIDAAFDELDARYLVGEAAAHAHTWSVIAGAYATFNRHELPAPTTRAPVYIDHRPLLSVEGADLAASLRAMLDLTSDVCVYIEAVHRLTELGAVVTQVVKGTWQGGSDAELRMIAMFTVDGDFLTRCEIFDETDLDAAISRFGQPQPEPRRLKNAAGHAAERFLVHFAARDWDSMAEILAADISVDDRRRGINAGTRYGRDAAIEDLRASVDAGFTTATSMLIAARGRHLGLVRVHFSERVERPEAFLVDVLHVVETNAEGQTAAVVIFDVDDAEAAFNELDARYLAGEAAAHAHTWALVTRAYEALNRRQLPETTADWVNVDHRRLAPIATGDLREYLVATWDLSPQSGIRIEAVHRLSDLGAVVTQVVEGTSHQGFDAEWRTIDLSTYEGDKINRCELFDEQDLDAALARFDELDRPAPTPENAATRIWSRLADAFDRRDLDGFLALTTADLRYEDRRKGLRDEFEGPARRKNMQAMFDAAPSGSRLTVEAIATRGQRFSLTRAHYGDPDDADAPIVEMLQITEVSRDGLMHGCVSFDPDDIDAAFADLDARYLGGEAASHSHAWSLIVQAYAAANRYELPPTTPDWVNIDHRRGRAFAPGDMEAYLHATWDLAEDVKLYIEAVHRLSDLGAVVTHTAYGTSREGFDAEWREVNLLTAEGDMINRCEVFDEADIDAALARFDELERPRSHETT</sequence>
<name>A0A2U3NKA4_9MYCO</name>
<dbReference type="InterPro" id="IPR032710">
    <property type="entry name" value="NTF2-like_dom_sf"/>
</dbReference>
<gene>
    <name evidence="1" type="ORF">MTAB308_5368</name>
</gene>
<dbReference type="SUPFAM" id="SSF54427">
    <property type="entry name" value="NTF2-like"/>
    <property type="match status" value="2"/>
</dbReference>
<evidence type="ECO:0000313" key="2">
    <source>
        <dbReference type="Proteomes" id="UP000241595"/>
    </source>
</evidence>
<dbReference type="STRING" id="1841859.GCA_900157385_05371"/>